<dbReference type="Proteomes" id="UP000079169">
    <property type="component" value="Unplaced"/>
</dbReference>
<feature type="compositionally biased region" description="Basic and acidic residues" evidence="1">
    <location>
        <begin position="36"/>
        <end position="47"/>
    </location>
</feature>
<keyword evidence="2" id="KW-1185">Reference proteome</keyword>
<protein>
    <submittedName>
        <fullName evidence="3">Uncharacterized protein LOC113471414</fullName>
    </submittedName>
</protein>
<organism evidence="2 3">
    <name type="scientific">Diaphorina citri</name>
    <name type="common">Asian citrus psyllid</name>
    <dbReference type="NCBI Taxonomy" id="121845"/>
    <lineage>
        <taxon>Eukaryota</taxon>
        <taxon>Metazoa</taxon>
        <taxon>Ecdysozoa</taxon>
        <taxon>Arthropoda</taxon>
        <taxon>Hexapoda</taxon>
        <taxon>Insecta</taxon>
        <taxon>Pterygota</taxon>
        <taxon>Neoptera</taxon>
        <taxon>Paraneoptera</taxon>
        <taxon>Hemiptera</taxon>
        <taxon>Sternorrhyncha</taxon>
        <taxon>Psylloidea</taxon>
        <taxon>Psyllidae</taxon>
        <taxon>Diaphorininae</taxon>
        <taxon>Diaphorina</taxon>
    </lineage>
</organism>
<feature type="region of interest" description="Disordered" evidence="1">
    <location>
        <begin position="1"/>
        <end position="63"/>
    </location>
</feature>
<feature type="compositionally biased region" description="Basic and acidic residues" evidence="1">
    <location>
        <begin position="1"/>
        <end position="17"/>
    </location>
</feature>
<reference evidence="3" key="1">
    <citation type="submission" date="2025-08" db="UniProtKB">
        <authorList>
            <consortium name="RefSeq"/>
        </authorList>
    </citation>
    <scope>IDENTIFICATION</scope>
</reference>
<evidence type="ECO:0000313" key="3">
    <source>
        <dbReference type="RefSeq" id="XP_026686346.1"/>
    </source>
</evidence>
<dbReference type="RefSeq" id="XP_026686346.1">
    <property type="nucleotide sequence ID" value="XM_026830545.1"/>
</dbReference>
<dbReference type="KEGG" id="dci:113471414"/>
<gene>
    <name evidence="3" type="primary">LOC113471414</name>
</gene>
<dbReference type="AlphaFoldDB" id="A0A3Q0JD34"/>
<evidence type="ECO:0000256" key="1">
    <source>
        <dbReference type="SAM" id="MobiDB-lite"/>
    </source>
</evidence>
<evidence type="ECO:0000313" key="2">
    <source>
        <dbReference type="Proteomes" id="UP000079169"/>
    </source>
</evidence>
<sequence length="187" mass="21748">MEDEDLEHRTSLHKDSHEDSEEEILFDLNLSDDEGDRNLKDKLKLDNEPGSLDEKDDDTGSLTESCFNEKETIAHLLVEHFVHLSYTLYYDLPLKPESKEVFVSYLESCLSDMLAVTHHAPCTQWMDQSGECSTLMSYTHIDCTHLLPWIQRAVRRAQDQCLDSRSLMKLMATLFLLSYRSKKHSEY</sequence>
<feature type="compositionally biased region" description="Acidic residues" evidence="1">
    <location>
        <begin position="18"/>
        <end position="35"/>
    </location>
</feature>
<proteinExistence type="predicted"/>
<accession>A0A3Q0JD34</accession>
<name>A0A3Q0JD34_DIACI</name>
<dbReference type="PaxDb" id="121845-A0A3Q0JD34"/>
<dbReference type="GeneID" id="113471414"/>